<dbReference type="AlphaFoldDB" id="A0A0D0CTW4"/>
<dbReference type="Pfam" id="PF14223">
    <property type="entry name" value="Retrotran_gag_2"/>
    <property type="match status" value="1"/>
</dbReference>
<dbReference type="Proteomes" id="UP000054538">
    <property type="component" value="Unassembled WGS sequence"/>
</dbReference>
<dbReference type="OrthoDB" id="2847449at2759"/>
<dbReference type="InParanoid" id="A0A0D0CTW4"/>
<evidence type="ECO:0000313" key="1">
    <source>
        <dbReference type="EMBL" id="KIK74461.1"/>
    </source>
</evidence>
<protein>
    <submittedName>
        <fullName evidence="1">Uncharacterized protein</fullName>
    </submittedName>
</protein>
<gene>
    <name evidence="1" type="ORF">PAXRUDRAFT_175650</name>
</gene>
<dbReference type="STRING" id="930991.A0A0D0CTW4"/>
<name>A0A0D0CTW4_9AGAM</name>
<evidence type="ECO:0000313" key="2">
    <source>
        <dbReference type="Proteomes" id="UP000054538"/>
    </source>
</evidence>
<feature type="non-terminal residue" evidence="1">
    <location>
        <position position="149"/>
    </location>
</feature>
<dbReference type="EMBL" id="KN828837">
    <property type="protein sequence ID" value="KIK74461.1"/>
    <property type="molecule type" value="Genomic_DNA"/>
</dbReference>
<organism evidence="1 2">
    <name type="scientific">Paxillus rubicundulus Ve08.2h10</name>
    <dbReference type="NCBI Taxonomy" id="930991"/>
    <lineage>
        <taxon>Eukaryota</taxon>
        <taxon>Fungi</taxon>
        <taxon>Dikarya</taxon>
        <taxon>Basidiomycota</taxon>
        <taxon>Agaricomycotina</taxon>
        <taxon>Agaricomycetes</taxon>
        <taxon>Agaricomycetidae</taxon>
        <taxon>Boletales</taxon>
        <taxon>Paxilineae</taxon>
        <taxon>Paxillaceae</taxon>
        <taxon>Paxillus</taxon>
    </lineage>
</organism>
<reference evidence="2" key="2">
    <citation type="submission" date="2015-01" db="EMBL/GenBank/DDBJ databases">
        <title>Evolutionary Origins and Diversification of the Mycorrhizal Mutualists.</title>
        <authorList>
            <consortium name="DOE Joint Genome Institute"/>
            <consortium name="Mycorrhizal Genomics Consortium"/>
            <person name="Kohler A."/>
            <person name="Kuo A."/>
            <person name="Nagy L.G."/>
            <person name="Floudas D."/>
            <person name="Copeland A."/>
            <person name="Barry K.W."/>
            <person name="Cichocki N."/>
            <person name="Veneault-Fourrey C."/>
            <person name="LaButti K."/>
            <person name="Lindquist E.A."/>
            <person name="Lipzen A."/>
            <person name="Lundell T."/>
            <person name="Morin E."/>
            <person name="Murat C."/>
            <person name="Riley R."/>
            <person name="Ohm R."/>
            <person name="Sun H."/>
            <person name="Tunlid A."/>
            <person name="Henrissat B."/>
            <person name="Grigoriev I.V."/>
            <person name="Hibbett D.S."/>
            <person name="Martin F."/>
        </authorList>
    </citation>
    <scope>NUCLEOTIDE SEQUENCE [LARGE SCALE GENOMIC DNA]</scope>
    <source>
        <strain evidence="2">Ve08.2h10</strain>
    </source>
</reference>
<reference evidence="1 2" key="1">
    <citation type="submission" date="2014-04" db="EMBL/GenBank/DDBJ databases">
        <authorList>
            <consortium name="DOE Joint Genome Institute"/>
            <person name="Kuo A."/>
            <person name="Kohler A."/>
            <person name="Jargeat P."/>
            <person name="Nagy L.G."/>
            <person name="Floudas D."/>
            <person name="Copeland A."/>
            <person name="Barry K.W."/>
            <person name="Cichocki N."/>
            <person name="Veneault-Fourrey C."/>
            <person name="LaButti K."/>
            <person name="Lindquist E.A."/>
            <person name="Lipzen A."/>
            <person name="Lundell T."/>
            <person name="Morin E."/>
            <person name="Murat C."/>
            <person name="Sun H."/>
            <person name="Tunlid A."/>
            <person name="Henrissat B."/>
            <person name="Grigoriev I.V."/>
            <person name="Hibbett D.S."/>
            <person name="Martin F."/>
            <person name="Nordberg H.P."/>
            <person name="Cantor M.N."/>
            <person name="Hua S.X."/>
        </authorList>
    </citation>
    <scope>NUCLEOTIDE SEQUENCE [LARGE SCALE GENOMIC DNA]</scope>
    <source>
        <strain evidence="1 2">Ve08.2h10</strain>
    </source>
</reference>
<proteinExistence type="predicted"/>
<dbReference type="HOGENOM" id="CLU_093555_1_0_1"/>
<sequence>GQQMIMSTKCRFYSMRATENTDILKHIIQMKRTRNKLHQMGCLIPNSEFQSILVTLLPESWDHFSMSYCGTQSGPESAGTRKVTTQELCNIIGDKYRCLSMTTYYAKDAGRRKKQKVNKVRDPCGICSKMNHTTTNCRFKGKPKCNNCG</sequence>
<keyword evidence="2" id="KW-1185">Reference proteome</keyword>
<accession>A0A0D0CTW4</accession>